<dbReference type="GO" id="GO:0020037">
    <property type="term" value="F:heme binding"/>
    <property type="evidence" value="ECO:0007669"/>
    <property type="project" value="InterPro"/>
</dbReference>
<dbReference type="PRINTS" id="PR00385">
    <property type="entry name" value="P450"/>
</dbReference>
<keyword evidence="10" id="KW-1185">Reference proteome</keyword>
<dbReference type="GO" id="GO:0004497">
    <property type="term" value="F:monooxygenase activity"/>
    <property type="evidence" value="ECO:0007669"/>
    <property type="project" value="UniProtKB-KW"/>
</dbReference>
<evidence type="ECO:0000313" key="10">
    <source>
        <dbReference type="Proteomes" id="UP001174936"/>
    </source>
</evidence>
<gene>
    <name evidence="9" type="ORF">B0T16DRAFT_420559</name>
</gene>
<dbReference type="GO" id="GO:0016705">
    <property type="term" value="F:oxidoreductase activity, acting on paired donors, with incorporation or reduction of molecular oxygen"/>
    <property type="evidence" value="ECO:0007669"/>
    <property type="project" value="InterPro"/>
</dbReference>
<dbReference type="PANTHER" id="PTHR24305:SF96">
    <property type="entry name" value="CYTOCHROME P450 MONOOXYGENASE STCB-RELATED"/>
    <property type="match status" value="1"/>
</dbReference>
<feature type="binding site" description="axial binding residue" evidence="8">
    <location>
        <position position="237"/>
    </location>
    <ligand>
        <name>heme</name>
        <dbReference type="ChEBI" id="CHEBI:30413"/>
    </ligand>
    <ligandPart>
        <name>Fe</name>
        <dbReference type="ChEBI" id="CHEBI:18248"/>
    </ligandPart>
</feature>
<keyword evidence="4 8" id="KW-0479">Metal-binding</keyword>
<dbReference type="Proteomes" id="UP001174936">
    <property type="component" value="Unassembled WGS sequence"/>
</dbReference>
<evidence type="ECO:0000256" key="5">
    <source>
        <dbReference type="ARBA" id="ARBA00023002"/>
    </source>
</evidence>
<dbReference type="InterPro" id="IPR001128">
    <property type="entry name" value="Cyt_P450"/>
</dbReference>
<dbReference type="SUPFAM" id="SSF48264">
    <property type="entry name" value="Cytochrome P450"/>
    <property type="match status" value="1"/>
</dbReference>
<dbReference type="PRINTS" id="PR00465">
    <property type="entry name" value="EP450IV"/>
</dbReference>
<keyword evidence="7" id="KW-0503">Monooxygenase</keyword>
<dbReference type="EMBL" id="JAULSV010000006">
    <property type="protein sequence ID" value="KAK0641810.1"/>
    <property type="molecule type" value="Genomic_DNA"/>
</dbReference>
<dbReference type="InterPro" id="IPR036396">
    <property type="entry name" value="Cyt_P450_sf"/>
</dbReference>
<proteinExistence type="inferred from homology"/>
<keyword evidence="3 8" id="KW-0349">Heme</keyword>
<keyword evidence="5" id="KW-0560">Oxidoreductase</keyword>
<dbReference type="InterPro" id="IPR002403">
    <property type="entry name" value="Cyt_P450_E_grp-IV"/>
</dbReference>
<organism evidence="9 10">
    <name type="scientific">Cercophora newfieldiana</name>
    <dbReference type="NCBI Taxonomy" id="92897"/>
    <lineage>
        <taxon>Eukaryota</taxon>
        <taxon>Fungi</taxon>
        <taxon>Dikarya</taxon>
        <taxon>Ascomycota</taxon>
        <taxon>Pezizomycotina</taxon>
        <taxon>Sordariomycetes</taxon>
        <taxon>Sordariomycetidae</taxon>
        <taxon>Sordariales</taxon>
        <taxon>Lasiosphaeriaceae</taxon>
        <taxon>Cercophora</taxon>
    </lineage>
</organism>
<dbReference type="AlphaFoldDB" id="A0AA40CKI1"/>
<dbReference type="Gene3D" id="1.10.630.10">
    <property type="entry name" value="Cytochrome P450"/>
    <property type="match status" value="1"/>
</dbReference>
<evidence type="ECO:0000256" key="1">
    <source>
        <dbReference type="ARBA" id="ARBA00001971"/>
    </source>
</evidence>
<comment type="caution">
    <text evidence="9">The sequence shown here is derived from an EMBL/GenBank/DDBJ whole genome shotgun (WGS) entry which is preliminary data.</text>
</comment>
<dbReference type="PANTHER" id="PTHR24305">
    <property type="entry name" value="CYTOCHROME P450"/>
    <property type="match status" value="1"/>
</dbReference>
<comment type="cofactor">
    <cofactor evidence="1 8">
        <name>heme</name>
        <dbReference type="ChEBI" id="CHEBI:30413"/>
    </cofactor>
</comment>
<name>A0AA40CKI1_9PEZI</name>
<evidence type="ECO:0000256" key="2">
    <source>
        <dbReference type="ARBA" id="ARBA00010617"/>
    </source>
</evidence>
<evidence type="ECO:0000256" key="4">
    <source>
        <dbReference type="ARBA" id="ARBA00022723"/>
    </source>
</evidence>
<dbReference type="InterPro" id="IPR050121">
    <property type="entry name" value="Cytochrome_P450_monoxygenase"/>
</dbReference>
<accession>A0AA40CKI1</accession>
<evidence type="ECO:0000256" key="6">
    <source>
        <dbReference type="ARBA" id="ARBA00023004"/>
    </source>
</evidence>
<protein>
    <submittedName>
        <fullName evidence="9">Cytochrome P450</fullName>
    </submittedName>
</protein>
<evidence type="ECO:0000256" key="8">
    <source>
        <dbReference type="PIRSR" id="PIRSR602403-1"/>
    </source>
</evidence>
<evidence type="ECO:0000313" key="9">
    <source>
        <dbReference type="EMBL" id="KAK0641810.1"/>
    </source>
</evidence>
<dbReference type="GO" id="GO:0005506">
    <property type="term" value="F:iron ion binding"/>
    <property type="evidence" value="ECO:0007669"/>
    <property type="project" value="InterPro"/>
</dbReference>
<comment type="similarity">
    <text evidence="2">Belongs to the cytochrome P450 family.</text>
</comment>
<reference evidence="9" key="1">
    <citation type="submission" date="2023-06" db="EMBL/GenBank/DDBJ databases">
        <title>Genome-scale phylogeny and comparative genomics of the fungal order Sordariales.</title>
        <authorList>
            <consortium name="Lawrence Berkeley National Laboratory"/>
            <person name="Hensen N."/>
            <person name="Bonometti L."/>
            <person name="Westerberg I."/>
            <person name="Brannstrom I.O."/>
            <person name="Guillou S."/>
            <person name="Cros-Aarteil S."/>
            <person name="Calhoun S."/>
            <person name="Haridas S."/>
            <person name="Kuo A."/>
            <person name="Mondo S."/>
            <person name="Pangilinan J."/>
            <person name="Riley R."/>
            <person name="Labutti K."/>
            <person name="Andreopoulos B."/>
            <person name="Lipzen A."/>
            <person name="Chen C."/>
            <person name="Yanf M."/>
            <person name="Daum C."/>
            <person name="Ng V."/>
            <person name="Clum A."/>
            <person name="Steindorff A."/>
            <person name="Ohm R."/>
            <person name="Martin F."/>
            <person name="Silar P."/>
            <person name="Natvig D."/>
            <person name="Lalanne C."/>
            <person name="Gautier V."/>
            <person name="Ament-Velasquez S.L."/>
            <person name="Kruys A."/>
            <person name="Hutchinson M.I."/>
            <person name="Powell A.J."/>
            <person name="Barry K."/>
            <person name="Miller A.N."/>
            <person name="Grigoriev I.V."/>
            <person name="Debuchy R."/>
            <person name="Gladieux P."/>
            <person name="Thoren M.H."/>
            <person name="Johannesson H."/>
        </authorList>
    </citation>
    <scope>NUCLEOTIDE SEQUENCE</scope>
    <source>
        <strain evidence="9">SMH2532-1</strain>
    </source>
</reference>
<evidence type="ECO:0000256" key="3">
    <source>
        <dbReference type="ARBA" id="ARBA00022617"/>
    </source>
</evidence>
<sequence length="295" mass="32546">MEELAPTLVWALEKFVPLRSVKEFLVAGDFLYGYGRDAVREYIEREGRGASSRPTLLTKLVVGNKETGAEPLSDEEIVVEVSNLMFAAVDTTGTSATYALYELACNPGWQRRLQQEIRTSGVGKKGFEYRTVSELPVLNAVVTENLRMHPAAPSALPRQTVGPVTVIDGLPLPEGILVSMQAMTTQRDPAYFPDPDKFDPARWLAPGPDGKEQIFPGTPEMQEMMLVWGGKGGPRSCPGRYMATMEMKLLLARLMDRYTVALESEATHDDMVMTDHFALIPKGGRCGLVVSRHDV</sequence>
<keyword evidence="6 8" id="KW-0408">Iron</keyword>
<dbReference type="Pfam" id="PF00067">
    <property type="entry name" value="p450"/>
    <property type="match status" value="1"/>
</dbReference>
<evidence type="ECO:0000256" key="7">
    <source>
        <dbReference type="ARBA" id="ARBA00023033"/>
    </source>
</evidence>